<protein>
    <submittedName>
        <fullName evidence="3">SIS domain-containing protein</fullName>
    </submittedName>
</protein>
<evidence type="ECO:0000313" key="4">
    <source>
        <dbReference type="Proteomes" id="UP000826550"/>
    </source>
</evidence>
<dbReference type="PANTHER" id="PTHR43443:SF1">
    <property type="entry name" value="3-HEXULOSE-6-PHOSPHATE ISOMERASE"/>
    <property type="match status" value="1"/>
</dbReference>
<dbReference type="InterPro" id="IPR017552">
    <property type="entry name" value="PHI/rmpB"/>
</dbReference>
<feature type="domain" description="SIS" evidence="2">
    <location>
        <begin position="27"/>
        <end position="159"/>
    </location>
</feature>
<reference evidence="3 4" key="1">
    <citation type="submission" date="2020-01" db="EMBL/GenBank/DDBJ databases">
        <title>Vast differences in strain-level diversity in the gut microbiota of two closely related honey bee species.</title>
        <authorList>
            <person name="Ellegaard K.M."/>
            <person name="Suenami S."/>
            <person name="Miyazaki R."/>
            <person name="Engel P."/>
        </authorList>
    </citation>
    <scope>NUCLEOTIDE SEQUENCE [LARGE SCALE GENOMIC DNA]</scope>
    <source>
        <strain evidence="3 4">ESL0416</strain>
    </source>
</reference>
<dbReference type="Pfam" id="PF01380">
    <property type="entry name" value="SIS"/>
    <property type="match status" value="1"/>
</dbReference>
<accession>A0ABX8W9H6</accession>
<comment type="similarity">
    <text evidence="1">Belongs to the SIS family. PHI subfamily.</text>
</comment>
<evidence type="ECO:0000256" key="1">
    <source>
        <dbReference type="ARBA" id="ARBA00009235"/>
    </source>
</evidence>
<dbReference type="PANTHER" id="PTHR43443">
    <property type="entry name" value="3-HEXULOSE-6-PHOSPHATE ISOMERASE"/>
    <property type="match status" value="1"/>
</dbReference>
<keyword evidence="4" id="KW-1185">Reference proteome</keyword>
<dbReference type="InterPro" id="IPR046348">
    <property type="entry name" value="SIS_dom_sf"/>
</dbReference>
<evidence type="ECO:0000313" key="3">
    <source>
        <dbReference type="EMBL" id="QYN52188.1"/>
    </source>
</evidence>
<evidence type="ECO:0000259" key="2">
    <source>
        <dbReference type="PROSITE" id="PS51464"/>
    </source>
</evidence>
<proteinExistence type="inferred from homology"/>
<dbReference type="SUPFAM" id="SSF53697">
    <property type="entry name" value="SIS domain"/>
    <property type="match status" value="1"/>
</dbReference>
<dbReference type="EMBL" id="CP048268">
    <property type="protein sequence ID" value="QYN52188.1"/>
    <property type="molecule type" value="Genomic_DNA"/>
</dbReference>
<name>A0ABX8W9H6_9LACO</name>
<dbReference type="InterPro" id="IPR001347">
    <property type="entry name" value="SIS_dom"/>
</dbReference>
<dbReference type="PROSITE" id="PS51464">
    <property type="entry name" value="SIS"/>
    <property type="match status" value="1"/>
</dbReference>
<gene>
    <name evidence="3" type="ORF">GYM71_01550</name>
</gene>
<organism evidence="3 4">
    <name type="scientific">Lactobacillus panisapium</name>
    <dbReference type="NCBI Taxonomy" id="2012495"/>
    <lineage>
        <taxon>Bacteria</taxon>
        <taxon>Bacillati</taxon>
        <taxon>Bacillota</taxon>
        <taxon>Bacilli</taxon>
        <taxon>Lactobacillales</taxon>
        <taxon>Lactobacillaceae</taxon>
        <taxon>Lactobacillus</taxon>
    </lineage>
</organism>
<sequence>MIKEFAQICTELTTINYDLSEQKARKILQLIFSAKRVFLSGEGRSGLMIRALANRLTQAGLQVHVVSEITCPAINAEDLLILNSASGTSTFLLGQAKSAKHVGATILTFTAKRTAPLSQTSDEVIVIEAQTKDTNQNSVQPMGSLYEQASLLLFDSLILKALHANLITTRQLRDTHSNLE</sequence>
<dbReference type="Proteomes" id="UP000826550">
    <property type="component" value="Chromosome"/>
</dbReference>
<dbReference type="RefSeq" id="WP_220220662.1">
    <property type="nucleotide sequence ID" value="NZ_CP048268.1"/>
</dbReference>
<dbReference type="Gene3D" id="3.40.50.10490">
    <property type="entry name" value="Glucose-6-phosphate isomerase like protein, domain 1"/>
    <property type="match status" value="1"/>
</dbReference>
<dbReference type="NCBIfam" id="TIGR03127">
    <property type="entry name" value="RuMP_HxlB"/>
    <property type="match status" value="1"/>
</dbReference>